<sequence length="58" mass="6771">MQLLIAMIKRMTADNFNVNNIRLKEQRRAFIDEFTPWACNAPLRSMPTSPAKLITTYQ</sequence>
<accession>Z9JLR7</accession>
<organism evidence="1 2">
    <name type="scientific">Xylella taiwanensis</name>
    <dbReference type="NCBI Taxonomy" id="1444770"/>
    <lineage>
        <taxon>Bacteria</taxon>
        <taxon>Pseudomonadati</taxon>
        <taxon>Pseudomonadota</taxon>
        <taxon>Gammaproteobacteria</taxon>
        <taxon>Lysobacterales</taxon>
        <taxon>Lysobacteraceae</taxon>
        <taxon>Xylella</taxon>
    </lineage>
</organism>
<name>Z9JLR7_9GAMM</name>
<evidence type="ECO:0000313" key="2">
    <source>
        <dbReference type="Proteomes" id="UP000020406"/>
    </source>
</evidence>
<dbReference type="STRING" id="1444770.AF72_03840"/>
<gene>
    <name evidence="1" type="ORF">AF72_03840</name>
</gene>
<evidence type="ECO:0000313" key="1">
    <source>
        <dbReference type="EMBL" id="EWS78707.1"/>
    </source>
</evidence>
<protein>
    <submittedName>
        <fullName evidence="1">Uncharacterized protein</fullName>
    </submittedName>
</protein>
<dbReference type="Proteomes" id="UP000020406">
    <property type="component" value="Unassembled WGS sequence"/>
</dbReference>
<reference evidence="1 2" key="1">
    <citation type="journal article" date="2014" name="Genome Announc.">
        <title>Draft Genome Sequence of Xylella fastidiosa Pear Leaf Scorch Strain in Taiwan.</title>
        <authorList>
            <person name="Su C.C."/>
            <person name="Deng W.L."/>
            <person name="Jan F.J."/>
            <person name="Chang C.J."/>
            <person name="Huang H."/>
            <person name="Chen J."/>
        </authorList>
    </citation>
    <scope>NUCLEOTIDE SEQUENCE [LARGE SCALE GENOMIC DNA]</scope>
    <source>
        <strain evidence="1 2">PLS229</strain>
    </source>
</reference>
<dbReference type="EMBL" id="JDSQ01000005">
    <property type="protein sequence ID" value="EWS78707.1"/>
    <property type="molecule type" value="Genomic_DNA"/>
</dbReference>
<proteinExistence type="predicted"/>
<dbReference type="AlphaFoldDB" id="Z9JLR7"/>
<comment type="caution">
    <text evidence="1">The sequence shown here is derived from an EMBL/GenBank/DDBJ whole genome shotgun (WGS) entry which is preliminary data.</text>
</comment>